<evidence type="ECO:0000313" key="2">
    <source>
        <dbReference type="EMBL" id="KAL2794396.1"/>
    </source>
</evidence>
<feature type="compositionally biased region" description="Low complexity" evidence="1">
    <location>
        <begin position="41"/>
        <end position="51"/>
    </location>
</feature>
<protein>
    <submittedName>
        <fullName evidence="2">Uncharacterized protein</fullName>
    </submittedName>
</protein>
<organism evidence="2 3">
    <name type="scientific">Aspergillus keveii</name>
    <dbReference type="NCBI Taxonomy" id="714993"/>
    <lineage>
        <taxon>Eukaryota</taxon>
        <taxon>Fungi</taxon>
        <taxon>Dikarya</taxon>
        <taxon>Ascomycota</taxon>
        <taxon>Pezizomycotina</taxon>
        <taxon>Eurotiomycetes</taxon>
        <taxon>Eurotiomycetidae</taxon>
        <taxon>Eurotiales</taxon>
        <taxon>Aspergillaceae</taxon>
        <taxon>Aspergillus</taxon>
        <taxon>Aspergillus subgen. Nidulantes</taxon>
    </lineage>
</organism>
<gene>
    <name evidence="2" type="ORF">BJX66DRAFT_197945</name>
</gene>
<evidence type="ECO:0000256" key="1">
    <source>
        <dbReference type="SAM" id="MobiDB-lite"/>
    </source>
</evidence>
<feature type="region of interest" description="Disordered" evidence="1">
    <location>
        <begin position="41"/>
        <end position="79"/>
    </location>
</feature>
<keyword evidence="3" id="KW-1185">Reference proteome</keyword>
<accession>A0ABR4G5U1</accession>
<dbReference type="EMBL" id="JBFTWV010000045">
    <property type="protein sequence ID" value="KAL2794396.1"/>
    <property type="molecule type" value="Genomic_DNA"/>
</dbReference>
<comment type="caution">
    <text evidence="2">The sequence shown here is derived from an EMBL/GenBank/DDBJ whole genome shotgun (WGS) entry which is preliminary data.</text>
</comment>
<evidence type="ECO:0000313" key="3">
    <source>
        <dbReference type="Proteomes" id="UP001610563"/>
    </source>
</evidence>
<dbReference type="Proteomes" id="UP001610563">
    <property type="component" value="Unassembled WGS sequence"/>
</dbReference>
<reference evidence="2 3" key="1">
    <citation type="submission" date="2024-07" db="EMBL/GenBank/DDBJ databases">
        <title>Section-level genome sequencing and comparative genomics of Aspergillus sections Usti and Cavernicolus.</title>
        <authorList>
            <consortium name="Lawrence Berkeley National Laboratory"/>
            <person name="Nybo J.L."/>
            <person name="Vesth T.C."/>
            <person name="Theobald S."/>
            <person name="Frisvad J.C."/>
            <person name="Larsen T.O."/>
            <person name="Kjaerboelling I."/>
            <person name="Rothschild-Mancinelli K."/>
            <person name="Lyhne E.K."/>
            <person name="Kogle M.E."/>
            <person name="Barry K."/>
            <person name="Clum A."/>
            <person name="Na H."/>
            <person name="Ledsgaard L."/>
            <person name="Lin J."/>
            <person name="Lipzen A."/>
            <person name="Kuo A."/>
            <person name="Riley R."/>
            <person name="Mondo S."/>
            <person name="Labutti K."/>
            <person name="Haridas S."/>
            <person name="Pangalinan J."/>
            <person name="Salamov A.A."/>
            <person name="Simmons B.A."/>
            <person name="Magnuson J.K."/>
            <person name="Chen J."/>
            <person name="Drula E."/>
            <person name="Henrissat B."/>
            <person name="Wiebenga A."/>
            <person name="Lubbers R.J."/>
            <person name="Gomes A.C."/>
            <person name="Makela M.R."/>
            <person name="Stajich J."/>
            <person name="Grigoriev I.V."/>
            <person name="Mortensen U.H."/>
            <person name="De Vries R.P."/>
            <person name="Baker S.E."/>
            <person name="Andersen M.R."/>
        </authorList>
    </citation>
    <scope>NUCLEOTIDE SEQUENCE [LARGE SCALE GENOMIC DNA]</scope>
    <source>
        <strain evidence="2 3">CBS 209.92</strain>
    </source>
</reference>
<feature type="region of interest" description="Disordered" evidence="1">
    <location>
        <begin position="132"/>
        <end position="160"/>
    </location>
</feature>
<sequence>MSLWSVSKSLSSEASQLDFLDLVDYAHKHFISRGSLYKTESQQSAQAQSNSCPTSANSKQPNKKTDPILESACSKHTKTQETVRMRSQLAHACMDGKMHAYITRTTRYGLRALSHLRMGPWEDPIELADFRSQGMPGPGMKKQAKQGPNAEFPANTISST</sequence>
<proteinExistence type="predicted"/>
<name>A0ABR4G5U1_9EURO</name>